<keyword evidence="1" id="KW-0472">Membrane</keyword>
<keyword evidence="2" id="KW-0732">Signal</keyword>
<feature type="chain" id="PRO_5012970453" description="LppM domain-containing protein" evidence="2">
    <location>
        <begin position="24"/>
        <end position="247"/>
    </location>
</feature>
<dbReference type="PROSITE" id="PS51257">
    <property type="entry name" value="PROKAR_LIPOPROTEIN"/>
    <property type="match status" value="1"/>
</dbReference>
<keyword evidence="1" id="KW-0812">Transmembrane</keyword>
<dbReference type="OrthoDB" id="3712375at2"/>
<evidence type="ECO:0000256" key="2">
    <source>
        <dbReference type="SAM" id="SignalP"/>
    </source>
</evidence>
<protein>
    <recommendedName>
        <fullName evidence="3">LppM domain-containing protein</fullName>
    </recommendedName>
</protein>
<accession>A0A2A9D4E6</accession>
<feature type="domain" description="LppM" evidence="3">
    <location>
        <begin position="22"/>
        <end position="208"/>
    </location>
</feature>
<evidence type="ECO:0000313" key="4">
    <source>
        <dbReference type="EMBL" id="PFG20832.1"/>
    </source>
</evidence>
<organism evidence="4 5">
    <name type="scientific">Serinibacter salmoneus</name>
    <dbReference type="NCBI Taxonomy" id="556530"/>
    <lineage>
        <taxon>Bacteria</taxon>
        <taxon>Bacillati</taxon>
        <taxon>Actinomycetota</taxon>
        <taxon>Actinomycetes</taxon>
        <taxon>Micrococcales</taxon>
        <taxon>Beutenbergiaceae</taxon>
        <taxon>Serinibacter</taxon>
    </lineage>
</organism>
<dbReference type="EMBL" id="PDJD01000001">
    <property type="protein sequence ID" value="PFG20832.1"/>
    <property type="molecule type" value="Genomic_DNA"/>
</dbReference>
<feature type="signal peptide" evidence="2">
    <location>
        <begin position="1"/>
        <end position="23"/>
    </location>
</feature>
<gene>
    <name evidence="4" type="ORF">ATL40_2447</name>
</gene>
<evidence type="ECO:0000259" key="3">
    <source>
        <dbReference type="Pfam" id="PF21946"/>
    </source>
</evidence>
<evidence type="ECO:0000256" key="1">
    <source>
        <dbReference type="SAM" id="Phobius"/>
    </source>
</evidence>
<keyword evidence="1" id="KW-1133">Transmembrane helix</keyword>
<name>A0A2A9D4E6_9MICO</name>
<feature type="transmembrane region" description="Helical" evidence="1">
    <location>
        <begin position="221"/>
        <end position="242"/>
    </location>
</feature>
<keyword evidence="5" id="KW-1185">Reference proteome</keyword>
<dbReference type="AlphaFoldDB" id="A0A2A9D4E6"/>
<dbReference type="InterPro" id="IPR053807">
    <property type="entry name" value="LppM"/>
</dbReference>
<dbReference type="RefSeq" id="WP_098469753.1">
    <property type="nucleotide sequence ID" value="NZ_PDJD01000001.1"/>
</dbReference>
<dbReference type="Proteomes" id="UP000224915">
    <property type="component" value="Unassembled WGS sequence"/>
</dbReference>
<sequence>MLRGLRLIALTLVLLVTAGCVRAEGDLTLDGDSDTASGSIAFAVAYDPEEESEESRAEAADLVLRIVDTSLPGLREHAEVTSAPLEQSGWLGTTLTLDEVPISDLVVAGGEPLITRDGEEFVVAGTINALDAEGIPAAPAVEEDSEDDVPPRRAGATDSLVRLTVTFPGPVDEVGEVTGEHSSVLVEGNTVTWQAPYDEPLTLEAEGAAFTPLFSADVWRLVWWGLGILAVLAVAGLVTVLVRGRRD</sequence>
<dbReference type="Pfam" id="PF21946">
    <property type="entry name" value="LppM"/>
    <property type="match status" value="1"/>
</dbReference>
<proteinExistence type="predicted"/>
<reference evidence="4 5" key="1">
    <citation type="submission" date="2017-10" db="EMBL/GenBank/DDBJ databases">
        <title>Sequencing the genomes of 1000 actinobacteria strains.</title>
        <authorList>
            <person name="Klenk H.-P."/>
        </authorList>
    </citation>
    <scope>NUCLEOTIDE SEQUENCE [LARGE SCALE GENOMIC DNA]</scope>
    <source>
        <strain evidence="4 5">DSM 21801</strain>
    </source>
</reference>
<comment type="caution">
    <text evidence="4">The sequence shown here is derived from an EMBL/GenBank/DDBJ whole genome shotgun (WGS) entry which is preliminary data.</text>
</comment>
<evidence type="ECO:0000313" key="5">
    <source>
        <dbReference type="Proteomes" id="UP000224915"/>
    </source>
</evidence>